<dbReference type="Proteomes" id="UP000006727">
    <property type="component" value="Chromosome 26"/>
</dbReference>
<proteinExistence type="inferred from homology"/>
<evidence type="ECO:0000313" key="5">
    <source>
        <dbReference type="EnsemblPlants" id="Pp3c26_8330V3.4"/>
    </source>
</evidence>
<comment type="similarity">
    <text evidence="1">Belongs to the FPP family.</text>
</comment>
<protein>
    <submittedName>
        <fullName evidence="5">Uncharacterized protein</fullName>
    </submittedName>
</protein>
<feature type="coiled-coil region" evidence="3">
    <location>
        <begin position="115"/>
        <end position="142"/>
    </location>
</feature>
<keyword evidence="2 3" id="KW-0175">Coiled coil</keyword>
<dbReference type="PANTHER" id="PTHR31580:SF4">
    <property type="entry name" value="FILAMENT-LIKE PLANT PROTEIN 6"/>
    <property type="match status" value="1"/>
</dbReference>
<feature type="compositionally biased region" description="Polar residues" evidence="4">
    <location>
        <begin position="905"/>
        <end position="914"/>
    </location>
</feature>
<dbReference type="PANTHER" id="PTHR31580">
    <property type="entry name" value="FILAMENT-LIKE PLANT PROTEIN 4"/>
    <property type="match status" value="1"/>
</dbReference>
<reference evidence="5 6" key="2">
    <citation type="journal article" date="2018" name="Plant J.">
        <title>The Physcomitrella patens chromosome-scale assembly reveals moss genome structure and evolution.</title>
        <authorList>
            <person name="Lang D."/>
            <person name="Ullrich K.K."/>
            <person name="Murat F."/>
            <person name="Fuchs J."/>
            <person name="Jenkins J."/>
            <person name="Haas F.B."/>
            <person name="Piednoel M."/>
            <person name="Gundlach H."/>
            <person name="Van Bel M."/>
            <person name="Meyberg R."/>
            <person name="Vives C."/>
            <person name="Morata J."/>
            <person name="Symeonidi A."/>
            <person name="Hiss M."/>
            <person name="Muchero W."/>
            <person name="Kamisugi Y."/>
            <person name="Saleh O."/>
            <person name="Blanc G."/>
            <person name="Decker E.L."/>
            <person name="van Gessel N."/>
            <person name="Grimwood J."/>
            <person name="Hayes R.D."/>
            <person name="Graham S.W."/>
            <person name="Gunter L.E."/>
            <person name="McDaniel S.F."/>
            <person name="Hoernstein S.N.W."/>
            <person name="Larsson A."/>
            <person name="Li F.W."/>
            <person name="Perroud P.F."/>
            <person name="Phillips J."/>
            <person name="Ranjan P."/>
            <person name="Rokshar D.S."/>
            <person name="Rothfels C.J."/>
            <person name="Schneider L."/>
            <person name="Shu S."/>
            <person name="Stevenson D.W."/>
            <person name="Thummler F."/>
            <person name="Tillich M."/>
            <person name="Villarreal Aguilar J.C."/>
            <person name="Widiez T."/>
            <person name="Wong G.K."/>
            <person name="Wymore A."/>
            <person name="Zhang Y."/>
            <person name="Zimmer A.D."/>
            <person name="Quatrano R.S."/>
            <person name="Mayer K.F.X."/>
            <person name="Goodstein D."/>
            <person name="Casacuberta J.M."/>
            <person name="Vandepoele K."/>
            <person name="Reski R."/>
            <person name="Cuming A.C."/>
            <person name="Tuskan G.A."/>
            <person name="Maumus F."/>
            <person name="Salse J."/>
            <person name="Schmutz J."/>
            <person name="Rensing S.A."/>
        </authorList>
    </citation>
    <scope>NUCLEOTIDE SEQUENCE [LARGE SCALE GENOMIC DNA]</scope>
    <source>
        <strain evidence="5 6">cv. Gransden 2004</strain>
    </source>
</reference>
<feature type="coiled-coil region" evidence="3">
    <location>
        <begin position="757"/>
        <end position="784"/>
    </location>
</feature>
<keyword evidence="6" id="KW-1185">Reference proteome</keyword>
<name>A0A7I4CZK8_PHYPA</name>
<accession>A0A7I4CZK8</accession>
<evidence type="ECO:0000256" key="4">
    <source>
        <dbReference type="SAM" id="MobiDB-lite"/>
    </source>
</evidence>
<feature type="region of interest" description="Disordered" evidence="4">
    <location>
        <begin position="893"/>
        <end position="926"/>
    </location>
</feature>
<feature type="region of interest" description="Disordered" evidence="4">
    <location>
        <begin position="441"/>
        <end position="460"/>
    </location>
</feature>
<feature type="compositionally biased region" description="Low complexity" evidence="4">
    <location>
        <begin position="893"/>
        <end position="904"/>
    </location>
</feature>
<reference evidence="5" key="3">
    <citation type="submission" date="2020-12" db="UniProtKB">
        <authorList>
            <consortium name="EnsemblPlants"/>
        </authorList>
    </citation>
    <scope>IDENTIFICATION</scope>
</reference>
<evidence type="ECO:0000256" key="1">
    <source>
        <dbReference type="ARBA" id="ARBA00005921"/>
    </source>
</evidence>
<evidence type="ECO:0000313" key="6">
    <source>
        <dbReference type="Proteomes" id="UP000006727"/>
    </source>
</evidence>
<gene>
    <name evidence="5" type="primary">LOC112277923</name>
</gene>
<reference evidence="5 6" key="1">
    <citation type="journal article" date="2008" name="Science">
        <title>The Physcomitrella genome reveals evolutionary insights into the conquest of land by plants.</title>
        <authorList>
            <person name="Rensing S."/>
            <person name="Lang D."/>
            <person name="Zimmer A."/>
            <person name="Terry A."/>
            <person name="Salamov A."/>
            <person name="Shapiro H."/>
            <person name="Nishiyama T."/>
            <person name="Perroud P.-F."/>
            <person name="Lindquist E."/>
            <person name="Kamisugi Y."/>
            <person name="Tanahashi T."/>
            <person name="Sakakibara K."/>
            <person name="Fujita T."/>
            <person name="Oishi K."/>
            <person name="Shin-I T."/>
            <person name="Kuroki Y."/>
            <person name="Toyoda A."/>
            <person name="Suzuki Y."/>
            <person name="Hashimoto A."/>
            <person name="Yamaguchi K."/>
            <person name="Sugano A."/>
            <person name="Kohara Y."/>
            <person name="Fujiyama A."/>
            <person name="Anterola A."/>
            <person name="Aoki S."/>
            <person name="Ashton N."/>
            <person name="Barbazuk W.B."/>
            <person name="Barker E."/>
            <person name="Bennetzen J."/>
            <person name="Bezanilla M."/>
            <person name="Blankenship R."/>
            <person name="Cho S.H."/>
            <person name="Dutcher S."/>
            <person name="Estelle M."/>
            <person name="Fawcett J.A."/>
            <person name="Gundlach H."/>
            <person name="Hanada K."/>
            <person name="Heyl A."/>
            <person name="Hicks K.A."/>
            <person name="Hugh J."/>
            <person name="Lohr M."/>
            <person name="Mayer K."/>
            <person name="Melkozernov A."/>
            <person name="Murata T."/>
            <person name="Nelson D."/>
            <person name="Pils B."/>
            <person name="Prigge M."/>
            <person name="Reiss B."/>
            <person name="Renner T."/>
            <person name="Rombauts S."/>
            <person name="Rushton P."/>
            <person name="Sanderfoot A."/>
            <person name="Schween G."/>
            <person name="Shiu S.-H."/>
            <person name="Stueber K."/>
            <person name="Theodoulou F.L."/>
            <person name="Tu H."/>
            <person name="Van de Peer Y."/>
            <person name="Verrier P.J."/>
            <person name="Waters E."/>
            <person name="Wood A."/>
            <person name="Yang L."/>
            <person name="Cove D."/>
            <person name="Cuming A."/>
            <person name="Hasebe M."/>
            <person name="Lucas S."/>
            <person name="Mishler D.B."/>
            <person name="Reski R."/>
            <person name="Grigoriev I."/>
            <person name="Quatrano R.S."/>
            <person name="Boore J.L."/>
        </authorList>
    </citation>
    <scope>NUCLEOTIDE SEQUENCE [LARGE SCALE GENOMIC DNA]</scope>
    <source>
        <strain evidence="5 6">cv. Gransden 2004</strain>
    </source>
</reference>
<dbReference type="EMBL" id="ABEU02000026">
    <property type="status" value="NOT_ANNOTATED_CDS"/>
    <property type="molecule type" value="Genomic_DNA"/>
</dbReference>
<evidence type="ECO:0000256" key="2">
    <source>
        <dbReference type="ARBA" id="ARBA00023054"/>
    </source>
</evidence>
<dbReference type="Gramene" id="Pp3c26_8330V3.4">
    <property type="protein sequence ID" value="Pp3c26_8330V3.4"/>
    <property type="gene ID" value="Pp3c26_8330"/>
</dbReference>
<dbReference type="AlphaFoldDB" id="A0A7I4CZK8"/>
<evidence type="ECO:0000256" key="3">
    <source>
        <dbReference type="SAM" id="Coils"/>
    </source>
</evidence>
<feature type="region of interest" description="Disordered" evidence="4">
    <location>
        <begin position="803"/>
        <end position="838"/>
    </location>
</feature>
<dbReference type="Pfam" id="PF05911">
    <property type="entry name" value="FPP"/>
    <property type="match status" value="2"/>
</dbReference>
<dbReference type="InterPro" id="IPR008587">
    <property type="entry name" value="FPP_plant"/>
</dbReference>
<dbReference type="EnsemblPlants" id="Pp3c26_8330V3.4">
    <property type="protein sequence ID" value="Pp3c26_8330V3.4"/>
    <property type="gene ID" value="Pp3c26_8330"/>
</dbReference>
<sequence length="970" mass="109437">MMEKELERRRRWPWKNLKNNGISGSSEGGSSPNPVKLFDEQDVARILQDQIRIGDEQIVEALHAAELKYSEEKKVLTEKLTDVNEKLVSALADITTKDHFIKLHIKVAEEAIIGWEKAEQETAEYKLELEKATQQRLATEDRASYLDATLKDLTQQLHVGREEHKKNLHETTLEKAQEFENLRTELEIKLEEVSKSLSDNRNLLIESQAENEVLYHALKDSSRMIAELNDMRAHTETYNKILQVRLEGVEKENLDLRYKIQTITKELEIRSAELEYGRKNPDILYPHQADSGNTNVKLEDESSQLHMMVHKNLPDSSSKNQINKEMGFSRKEPEDSPRPRRCPLRRSLGEGLDILPWHALVHEGTQDSKDGINAVVERIAHVDEETRILKEALAKRNKELQASHLMCAKTASRLTVVEDELDLLRAEMTHFIDASSPGCSMSSMPVSKSRTPLSKSKNGSRTFGLMNGLGMECLAPYGLQSEPRSDNLYENGYLNYPHISKCQQQILGLRNPKTANDRKFDSTNVVNEKPSTKLTAAEGQFSSNTRNAENAESSKILQDGLDRLLNSLREAQVHLTPSAKLDSCLSNLAQVTNELSENCSHSTSFVSELSPTLPCVTSNYINSVQDLQEDREAVYGNLESANALIFQPEDYLPNIIQERATKDIQMQEQLDRAPEWEKDVELLSREITRAIHRVSDVKPHLREANDIVDALREELKAAEVRICELRLQQEQQKQEDELIEEKLLEIFLSHPGLAKTIRAADIEMNELHVKLAELEVELHDERRRHHDVVAKLRDLQQIHRGVGRNADSGGSLWEGSTESLMEEDDVSKGAGQEREMAAGASAECQRTILALGKHLKILGFSESLKLTTNSRHYPDFEKGTTESLELQQWLTQSSNQESSQKSNSVVCNGPTSVPASPGRLGLVGPSSPDLPVIVQRSVRTFRPLQLPEVFASNGKVVSNPIATRRADEPS</sequence>
<organism evidence="5 6">
    <name type="scientific">Physcomitrium patens</name>
    <name type="common">Spreading-leaved earth moss</name>
    <name type="synonym">Physcomitrella patens</name>
    <dbReference type="NCBI Taxonomy" id="3218"/>
    <lineage>
        <taxon>Eukaryota</taxon>
        <taxon>Viridiplantae</taxon>
        <taxon>Streptophyta</taxon>
        <taxon>Embryophyta</taxon>
        <taxon>Bryophyta</taxon>
        <taxon>Bryophytina</taxon>
        <taxon>Bryopsida</taxon>
        <taxon>Funariidae</taxon>
        <taxon>Funariales</taxon>
        <taxon>Funariaceae</taxon>
        <taxon>Physcomitrium</taxon>
    </lineage>
</organism>